<protein>
    <submittedName>
        <fullName evidence="1">Uncharacterized protein</fullName>
    </submittedName>
</protein>
<name>A0A1H3R4Z7_9BACI</name>
<reference evidence="2" key="1">
    <citation type="submission" date="2016-10" db="EMBL/GenBank/DDBJ databases">
        <authorList>
            <person name="Varghese N."/>
            <person name="Submissions S."/>
        </authorList>
    </citation>
    <scope>NUCLEOTIDE SEQUENCE [LARGE SCALE GENOMIC DNA]</scope>
    <source>
        <strain evidence="2">SP</strain>
    </source>
</reference>
<dbReference type="Proteomes" id="UP000198935">
    <property type="component" value="Unassembled WGS sequence"/>
</dbReference>
<dbReference type="STRING" id="1503961.SAMN05421736_107182"/>
<proteinExistence type="predicted"/>
<gene>
    <name evidence="1" type="ORF">SAMN05421736_107182</name>
</gene>
<evidence type="ECO:0000313" key="2">
    <source>
        <dbReference type="Proteomes" id="UP000198935"/>
    </source>
</evidence>
<evidence type="ECO:0000313" key="1">
    <source>
        <dbReference type="EMBL" id="SDZ20331.1"/>
    </source>
</evidence>
<organism evidence="1 2">
    <name type="scientific">Evansella caseinilytica</name>
    <dbReference type="NCBI Taxonomy" id="1503961"/>
    <lineage>
        <taxon>Bacteria</taxon>
        <taxon>Bacillati</taxon>
        <taxon>Bacillota</taxon>
        <taxon>Bacilli</taxon>
        <taxon>Bacillales</taxon>
        <taxon>Bacillaceae</taxon>
        <taxon>Evansella</taxon>
    </lineage>
</organism>
<accession>A0A1H3R4Z7</accession>
<dbReference type="EMBL" id="FNPI01000007">
    <property type="protein sequence ID" value="SDZ20331.1"/>
    <property type="molecule type" value="Genomic_DNA"/>
</dbReference>
<dbReference type="AlphaFoldDB" id="A0A1H3R4Z7"/>
<keyword evidence="2" id="KW-1185">Reference proteome</keyword>
<sequence length="103" mass="11503">MTELNIATSQKLLDKSLGLSLSDQYWICPSGSDTDWSKLHFFENTFSEDLGNVLLGRGGTGENVSLMSPDNTSDGWLKKKWTIVDGKLLSHQRWKWGNPTGTL</sequence>